<dbReference type="RefSeq" id="WP_068627260.1">
    <property type="nucleotide sequence ID" value="NZ_JBIVFZ010000001.1"/>
</dbReference>
<dbReference type="PATRIC" id="fig|43678.3.peg.1140"/>
<dbReference type="Proteomes" id="UP000093412">
    <property type="component" value="Unassembled WGS sequence"/>
</dbReference>
<sequence>MDHEAVMTWVAAYEAAWREEDLRAVETLFTEDARYARSPYDEPLHGHGEIRDFWLVDSGETFTLRAAPVAVEGTTAVVRLEVRYGGPEPQEYRDLWILRFADDGRVADFEEWAYWPGKAFTVE</sequence>
<comment type="caution">
    <text evidence="2">The sequence shown here is derived from an EMBL/GenBank/DDBJ whole genome shotgun (WGS) entry which is preliminary data.</text>
</comment>
<accession>A0A163SBB1</accession>
<dbReference type="AlphaFoldDB" id="A0A163SBB1"/>
<keyword evidence="5" id="KW-1185">Reference proteome</keyword>
<dbReference type="EMBL" id="MAQA01000054">
    <property type="protein sequence ID" value="OCI29842.1"/>
    <property type="molecule type" value="Genomic_DNA"/>
</dbReference>
<dbReference type="InterPro" id="IPR032710">
    <property type="entry name" value="NTF2-like_dom_sf"/>
</dbReference>
<evidence type="ECO:0000313" key="2">
    <source>
        <dbReference type="EMBL" id="KZM36211.1"/>
    </source>
</evidence>
<dbReference type="OrthoDB" id="8526151at2"/>
<organism evidence="2 4">
    <name type="scientific">Oerskovia enterophila</name>
    <dbReference type="NCBI Taxonomy" id="43678"/>
    <lineage>
        <taxon>Bacteria</taxon>
        <taxon>Bacillati</taxon>
        <taxon>Actinomycetota</taxon>
        <taxon>Actinomycetes</taxon>
        <taxon>Micrococcales</taxon>
        <taxon>Cellulomonadaceae</taxon>
        <taxon>Oerskovia</taxon>
    </lineage>
</organism>
<name>A0A163SBB1_9CELL</name>
<dbReference type="STRING" id="43678.OJAG_10900"/>
<gene>
    <name evidence="3" type="ORF">OERS_34450</name>
    <name evidence="2" type="ORF">OJAG_10900</name>
</gene>
<dbReference type="Pfam" id="PF12680">
    <property type="entry name" value="SnoaL_2"/>
    <property type="match status" value="1"/>
</dbReference>
<feature type="domain" description="SnoaL-like" evidence="1">
    <location>
        <begin position="10"/>
        <end position="108"/>
    </location>
</feature>
<dbReference type="SUPFAM" id="SSF54427">
    <property type="entry name" value="NTF2-like"/>
    <property type="match status" value="1"/>
</dbReference>
<dbReference type="Proteomes" id="UP000076447">
    <property type="component" value="Unassembled WGS sequence"/>
</dbReference>
<dbReference type="Gene3D" id="3.10.450.50">
    <property type="match status" value="1"/>
</dbReference>
<reference evidence="2 4" key="1">
    <citation type="submission" date="2016-01" db="EMBL/GenBank/DDBJ databases">
        <title>Genome sequence of Oerskovia enterophila VJag, an agar and cellulose degrading bacterium.</title>
        <authorList>
            <person name="Poehlein A."/>
            <person name="Jag V."/>
            <person name="Bengelsdorf F."/>
            <person name="Duerre P."/>
            <person name="Daniel R."/>
        </authorList>
    </citation>
    <scope>NUCLEOTIDE SEQUENCE [LARGE SCALE GENOMIC DNA]</scope>
    <source>
        <strain evidence="2 4">VJag</strain>
    </source>
</reference>
<evidence type="ECO:0000313" key="5">
    <source>
        <dbReference type="Proteomes" id="UP000093412"/>
    </source>
</evidence>
<evidence type="ECO:0000313" key="3">
    <source>
        <dbReference type="EMBL" id="OCI29842.1"/>
    </source>
</evidence>
<dbReference type="EMBL" id="LRIE01000057">
    <property type="protein sequence ID" value="KZM36211.1"/>
    <property type="molecule type" value="Genomic_DNA"/>
</dbReference>
<proteinExistence type="predicted"/>
<evidence type="ECO:0000313" key="4">
    <source>
        <dbReference type="Proteomes" id="UP000076447"/>
    </source>
</evidence>
<evidence type="ECO:0000259" key="1">
    <source>
        <dbReference type="Pfam" id="PF12680"/>
    </source>
</evidence>
<dbReference type="InterPro" id="IPR037401">
    <property type="entry name" value="SnoaL-like"/>
</dbReference>
<protein>
    <submittedName>
        <fullName evidence="2">SnoaL-like domain protein</fullName>
    </submittedName>
</protein>
<reference evidence="3 5" key="2">
    <citation type="submission" date="2016-06" db="EMBL/GenBank/DDBJ databases">
        <title>Genome sequence of Oerskovia enterophila DSM 43852.</title>
        <authorList>
            <person name="Poehlein A."/>
            <person name="Jag V."/>
            <person name="Bengelsdorf F.R."/>
            <person name="Daniel R."/>
            <person name="Duerre P."/>
        </authorList>
    </citation>
    <scope>NUCLEOTIDE SEQUENCE [LARGE SCALE GENOMIC DNA]</scope>
    <source>
        <strain evidence="3 5">DSM 43852</strain>
    </source>
</reference>